<reference evidence="11 12" key="1">
    <citation type="submission" date="2017-09" db="EMBL/GenBank/DDBJ databases">
        <title>Depth-based differentiation of microbial function through sediment-hosted aquifers and enrichment of novel symbionts in the deep terrestrial subsurface.</title>
        <authorList>
            <person name="Probst A.J."/>
            <person name="Ladd B."/>
            <person name="Jarett J.K."/>
            <person name="Geller-Mcgrath D.E."/>
            <person name="Sieber C.M."/>
            <person name="Emerson J.B."/>
            <person name="Anantharaman K."/>
            <person name="Thomas B.C."/>
            <person name="Malmstrom R."/>
            <person name="Stieglmeier M."/>
            <person name="Klingl A."/>
            <person name="Woyke T."/>
            <person name="Ryan C.M."/>
            <person name="Banfield J.F."/>
        </authorList>
    </citation>
    <scope>NUCLEOTIDE SEQUENCE [LARGE SCALE GENOMIC DNA]</scope>
    <source>
        <strain evidence="11">CG22_combo_CG10-13_8_21_14_all_33_16</strain>
    </source>
</reference>
<dbReference type="GO" id="GO:0005829">
    <property type="term" value="C:cytosol"/>
    <property type="evidence" value="ECO:0007669"/>
    <property type="project" value="TreeGrafter"/>
</dbReference>
<keyword evidence="4" id="KW-0378">Hydrolase</keyword>
<dbReference type="InterPro" id="IPR000672">
    <property type="entry name" value="THF_DH/CycHdrlase"/>
</dbReference>
<dbReference type="PANTHER" id="PTHR48099:SF5">
    <property type="entry name" value="C-1-TETRAHYDROFOLATE SYNTHASE, CYTOPLASMIC"/>
    <property type="match status" value="1"/>
</dbReference>
<evidence type="ECO:0000256" key="6">
    <source>
        <dbReference type="ARBA" id="ARBA00023002"/>
    </source>
</evidence>
<proteinExistence type="predicted"/>
<dbReference type="Pfam" id="PF02882">
    <property type="entry name" value="THF_DHG_CYH_C"/>
    <property type="match status" value="1"/>
</dbReference>
<comment type="pathway">
    <text evidence="1">One-carbon metabolism; tetrahydrofolate interconversion.</text>
</comment>
<keyword evidence="6" id="KW-0560">Oxidoreductase</keyword>
<dbReference type="GO" id="GO:0009086">
    <property type="term" value="P:methionine biosynthetic process"/>
    <property type="evidence" value="ECO:0007669"/>
    <property type="project" value="UniProtKB-KW"/>
</dbReference>
<accession>A0A2H0C303</accession>
<evidence type="ECO:0000256" key="8">
    <source>
        <dbReference type="ARBA" id="ARBA00023268"/>
    </source>
</evidence>
<keyword evidence="8" id="KW-0511">Multifunctional enzyme</keyword>
<evidence type="ECO:0000256" key="2">
    <source>
        <dbReference type="ARBA" id="ARBA00022563"/>
    </source>
</evidence>
<dbReference type="AlphaFoldDB" id="A0A2H0C303"/>
<dbReference type="SUPFAM" id="SSF51735">
    <property type="entry name" value="NAD(P)-binding Rossmann-fold domains"/>
    <property type="match status" value="1"/>
</dbReference>
<evidence type="ECO:0008006" key="13">
    <source>
        <dbReference type="Google" id="ProtNLM"/>
    </source>
</evidence>
<evidence type="ECO:0000256" key="7">
    <source>
        <dbReference type="ARBA" id="ARBA00023167"/>
    </source>
</evidence>
<feature type="domain" description="Tetrahydrofolate dehydrogenase/cyclohydrolase catalytic" evidence="9">
    <location>
        <begin position="5"/>
        <end position="117"/>
    </location>
</feature>
<evidence type="ECO:0000259" key="10">
    <source>
        <dbReference type="Pfam" id="PF02882"/>
    </source>
</evidence>
<dbReference type="Gene3D" id="3.40.50.10860">
    <property type="entry name" value="Leucine Dehydrogenase, chain A, domain 1"/>
    <property type="match status" value="1"/>
</dbReference>
<evidence type="ECO:0000256" key="4">
    <source>
        <dbReference type="ARBA" id="ARBA00022801"/>
    </source>
</evidence>
<sequence>MQFPGKAIAHLLESEIKKAVAQLHRKKHSVKLSVILVGQSPEQMSYVKMKQITANKLGIGYKIIQVKTTPPFEQFARLIKKTAANPEVNGIVIQQPLPAQIRTESVYDFVPLSKEIEGHRHKTIYIPPIGQAVLTTLKWIYYPQKAKLSILFDSNKDQGFFKKIFHHKKIILIGRGITGGQPIGKTLSAYKINYLSLNSTADHPEEYIKDADIIISAVGKNVVLANQIKPGVILINVGLRYENNKLVGDYNEKEIKNICSFYTTTPGGVGPIDVLYLYKNLIEATKNQYSIK</sequence>
<dbReference type="SUPFAM" id="SSF53223">
    <property type="entry name" value="Aminoacid dehydrogenase-like, N-terminal domain"/>
    <property type="match status" value="1"/>
</dbReference>
<evidence type="ECO:0000313" key="11">
    <source>
        <dbReference type="EMBL" id="PIP64296.1"/>
    </source>
</evidence>
<dbReference type="GO" id="GO:0004477">
    <property type="term" value="F:methenyltetrahydrofolate cyclohydrolase activity"/>
    <property type="evidence" value="ECO:0007669"/>
    <property type="project" value="TreeGrafter"/>
</dbReference>
<comment type="caution">
    <text evidence="11">The sequence shown here is derived from an EMBL/GenBank/DDBJ whole genome shotgun (WGS) entry which is preliminary data.</text>
</comment>
<evidence type="ECO:0000313" key="12">
    <source>
        <dbReference type="Proteomes" id="UP000230802"/>
    </source>
</evidence>
<gene>
    <name evidence="11" type="ORF">COW96_03325</name>
</gene>
<dbReference type="InterPro" id="IPR036291">
    <property type="entry name" value="NAD(P)-bd_dom_sf"/>
</dbReference>
<evidence type="ECO:0000256" key="5">
    <source>
        <dbReference type="ARBA" id="ARBA00022857"/>
    </source>
</evidence>
<protein>
    <recommendedName>
        <fullName evidence="13">Methenyltetrahydrofolate cyclohydrolase</fullName>
    </recommendedName>
</protein>
<keyword evidence="2" id="KW-0554">One-carbon metabolism</keyword>
<keyword evidence="5" id="KW-0521">NADP</keyword>
<dbReference type="PANTHER" id="PTHR48099">
    <property type="entry name" value="C-1-TETRAHYDROFOLATE SYNTHASE, CYTOPLASMIC-RELATED"/>
    <property type="match status" value="1"/>
</dbReference>
<dbReference type="Gene3D" id="3.40.50.720">
    <property type="entry name" value="NAD(P)-binding Rossmann-like Domain"/>
    <property type="match status" value="1"/>
</dbReference>
<keyword evidence="3" id="KW-0658">Purine biosynthesis</keyword>
<name>A0A2H0C303_9BACT</name>
<organism evidence="11 12">
    <name type="scientific">Candidatus Roizmanbacteria bacterium CG22_combo_CG10-13_8_21_14_all_33_16</name>
    <dbReference type="NCBI Taxonomy" id="1974859"/>
    <lineage>
        <taxon>Bacteria</taxon>
        <taxon>Candidatus Roizmaniibacteriota</taxon>
    </lineage>
</organism>
<evidence type="ECO:0000256" key="3">
    <source>
        <dbReference type="ARBA" id="ARBA00022755"/>
    </source>
</evidence>
<dbReference type="InterPro" id="IPR020631">
    <property type="entry name" value="THF_DH/CycHdrlase_NAD-bd_dom"/>
</dbReference>
<dbReference type="InterPro" id="IPR020630">
    <property type="entry name" value="THF_DH/CycHdrlase_cat_dom"/>
</dbReference>
<evidence type="ECO:0000256" key="1">
    <source>
        <dbReference type="ARBA" id="ARBA00004777"/>
    </source>
</evidence>
<dbReference type="GO" id="GO:0035999">
    <property type="term" value="P:tetrahydrofolate interconversion"/>
    <property type="evidence" value="ECO:0007669"/>
    <property type="project" value="TreeGrafter"/>
</dbReference>
<keyword evidence="7" id="KW-0028">Amino-acid biosynthesis</keyword>
<evidence type="ECO:0000259" key="9">
    <source>
        <dbReference type="Pfam" id="PF00763"/>
    </source>
</evidence>
<dbReference type="PRINTS" id="PR00085">
    <property type="entry name" value="THFDHDRGNASE"/>
</dbReference>
<dbReference type="GO" id="GO:0004488">
    <property type="term" value="F:methylenetetrahydrofolate dehydrogenase (NADP+) activity"/>
    <property type="evidence" value="ECO:0007669"/>
    <property type="project" value="InterPro"/>
</dbReference>
<dbReference type="Pfam" id="PF00763">
    <property type="entry name" value="THF_DHG_CYH"/>
    <property type="match status" value="1"/>
</dbReference>
<keyword evidence="7" id="KW-0486">Methionine biosynthesis</keyword>
<dbReference type="InterPro" id="IPR046346">
    <property type="entry name" value="Aminoacid_DH-like_N_sf"/>
</dbReference>
<dbReference type="GO" id="GO:0006164">
    <property type="term" value="P:purine nucleotide biosynthetic process"/>
    <property type="evidence" value="ECO:0007669"/>
    <property type="project" value="UniProtKB-KW"/>
</dbReference>
<dbReference type="Proteomes" id="UP000230802">
    <property type="component" value="Unassembled WGS sequence"/>
</dbReference>
<feature type="domain" description="Tetrahydrofolate dehydrogenase/cyclohydrolase NAD(P)-binding" evidence="10">
    <location>
        <begin position="166"/>
        <end position="288"/>
    </location>
</feature>
<dbReference type="EMBL" id="PCTD01000149">
    <property type="protein sequence ID" value="PIP64296.1"/>
    <property type="molecule type" value="Genomic_DNA"/>
</dbReference>